<evidence type="ECO:0000256" key="2">
    <source>
        <dbReference type="ARBA" id="ARBA00034079"/>
    </source>
</evidence>
<name>A0ABN8Y9S3_RANTA</name>
<sequence>MSPGKPDGDIQEVVGCEDLEFNRHCNAGFDLFTEVLKVVALSRKRLRYLNRFSSELEQIELRNSFKDRQGRRHCSREAAIRQTLERERRQYQAHGLDSSSSACPKAKPSFSPKTGSFCAVRVSVRDITTRPPSCRHFRPHVQLISRTHLASEDLRCRSAARARAARISALPSRWPPQAALCSVST</sequence>
<organism evidence="5 6">
    <name type="scientific">Rangifer tarandus platyrhynchus</name>
    <name type="common">Svalbard reindeer</name>
    <dbReference type="NCBI Taxonomy" id="3082113"/>
    <lineage>
        <taxon>Eukaryota</taxon>
        <taxon>Metazoa</taxon>
        <taxon>Chordata</taxon>
        <taxon>Craniata</taxon>
        <taxon>Vertebrata</taxon>
        <taxon>Euteleostomi</taxon>
        <taxon>Mammalia</taxon>
        <taxon>Eutheria</taxon>
        <taxon>Laurasiatheria</taxon>
        <taxon>Artiodactyla</taxon>
        <taxon>Ruminantia</taxon>
        <taxon>Pecora</taxon>
        <taxon>Cervidae</taxon>
        <taxon>Odocoileinae</taxon>
        <taxon>Rangifer</taxon>
    </lineage>
</organism>
<evidence type="ECO:0000256" key="1">
    <source>
        <dbReference type="ARBA" id="ARBA00020047"/>
    </source>
</evidence>
<comment type="subunit">
    <text evidence="4">Associates with pre-60S ribosomal particles.</text>
</comment>
<dbReference type="PANTHER" id="PTHR13349">
    <property type="entry name" value="TRANSLATION MACHINERY-ASSOCIATED PROTEIN 16"/>
    <property type="match status" value="1"/>
</dbReference>
<comment type="similarity">
    <text evidence="3">Belongs to the TMA16 family.</text>
</comment>
<gene>
    <name evidence="5" type="ORF">MRATA1EN1_LOCUS7289</name>
</gene>
<evidence type="ECO:0000313" key="6">
    <source>
        <dbReference type="Proteomes" id="UP001176941"/>
    </source>
</evidence>
<keyword evidence="6" id="KW-1185">Reference proteome</keyword>
<protein>
    <recommendedName>
        <fullName evidence="1">Translation machinery-associated protein 16</fullName>
    </recommendedName>
</protein>
<reference evidence="5" key="1">
    <citation type="submission" date="2023-04" db="EMBL/GenBank/DDBJ databases">
        <authorList>
            <consortium name="ELIXIR-Norway"/>
        </authorList>
    </citation>
    <scope>NUCLEOTIDE SEQUENCE [LARGE SCALE GENOMIC DNA]</scope>
</reference>
<dbReference type="PANTHER" id="PTHR13349:SF2">
    <property type="entry name" value="TRANSLATION MACHINERY-ASSOCIATED PROTEIN 16"/>
    <property type="match status" value="1"/>
</dbReference>
<comment type="function">
    <text evidence="2">Involved in the biogenesis of the 60S ribosomal subunit in the nucleus.</text>
</comment>
<evidence type="ECO:0000256" key="3">
    <source>
        <dbReference type="ARBA" id="ARBA00034127"/>
    </source>
</evidence>
<accession>A0ABN8Y9S3</accession>
<dbReference type="Gene3D" id="1.20.1440.170">
    <property type="entry name" value="Translation machinery-associated protein 16-like"/>
    <property type="match status" value="1"/>
</dbReference>
<dbReference type="InterPro" id="IPR021346">
    <property type="entry name" value="Tma16"/>
</dbReference>
<proteinExistence type="inferred from homology"/>
<dbReference type="InterPro" id="IPR038356">
    <property type="entry name" value="Tma16_sf"/>
</dbReference>
<evidence type="ECO:0000313" key="5">
    <source>
        <dbReference type="EMBL" id="CAI9158327.1"/>
    </source>
</evidence>
<dbReference type="Pfam" id="PF11176">
    <property type="entry name" value="Tma16"/>
    <property type="match status" value="1"/>
</dbReference>
<dbReference type="Proteomes" id="UP001176941">
    <property type="component" value="Chromosome 17"/>
</dbReference>
<evidence type="ECO:0000256" key="4">
    <source>
        <dbReference type="ARBA" id="ARBA00034132"/>
    </source>
</evidence>
<dbReference type="EMBL" id="OX459953">
    <property type="protein sequence ID" value="CAI9158327.1"/>
    <property type="molecule type" value="Genomic_DNA"/>
</dbReference>